<gene>
    <name evidence="1" type="ORF">QDQ28_00160</name>
</gene>
<comment type="caution">
    <text evidence="1">The sequence shown here is derived from an EMBL/GenBank/DDBJ whole genome shotgun (WGS) entry which is preliminary data.</text>
</comment>
<evidence type="ECO:0000313" key="2">
    <source>
        <dbReference type="Proteomes" id="UP001222958"/>
    </source>
</evidence>
<organism evidence="1 2">
    <name type="scientific">Clostridium perfringens</name>
    <dbReference type="NCBI Taxonomy" id="1502"/>
    <lineage>
        <taxon>Bacteria</taxon>
        <taxon>Bacillati</taxon>
        <taxon>Bacillota</taxon>
        <taxon>Clostridia</taxon>
        <taxon>Eubacteriales</taxon>
        <taxon>Clostridiaceae</taxon>
        <taxon>Clostridium</taxon>
    </lineage>
</organism>
<reference evidence="1" key="1">
    <citation type="submission" date="2023-04" db="EMBL/GenBank/DDBJ databases">
        <title>Epidemiological investigation of Clostridium perfringens isolated from cattle.</title>
        <authorList>
            <person name="Tian R."/>
        </authorList>
    </citation>
    <scope>NUCLEOTIDE SEQUENCE</scope>
    <source>
        <strain evidence="1">ZWCP172</strain>
    </source>
</reference>
<dbReference type="EMBL" id="JARVUX010000001">
    <property type="protein sequence ID" value="MDH2334592.1"/>
    <property type="molecule type" value="Genomic_DNA"/>
</dbReference>
<sequence>MAGRRWTENDIEALCDMVGKYKIKTIAKRLDRTDLAVINKITKLGLGGGVSNAEGITINKLAQACCVGEGKVRRWIGKGLKAKKCIKYRSGSYTFIKIDDFWEFAYKNQDLINFANIEKHILGKEPKWVEERRTYDIRNNNKKYTPWTKNDDYTLKKMYKTHTLREIGLALGRTEMAINTRMRVLGIKKRVVIPWTEKEIDLLLSLKKKGLSDEKVGLELGRASGTVNAKYRAIIQSASLNLGGEIYV</sequence>
<name>A0AAP4ECD2_CLOPF</name>
<proteinExistence type="predicted"/>
<accession>A0AAP4ECD2</accession>
<dbReference type="Proteomes" id="UP001222958">
    <property type="component" value="Unassembled WGS sequence"/>
</dbReference>
<dbReference type="RefSeq" id="WP_279856537.1">
    <property type="nucleotide sequence ID" value="NZ_JARVUX010000001.1"/>
</dbReference>
<evidence type="ECO:0000313" key="1">
    <source>
        <dbReference type="EMBL" id="MDH2334592.1"/>
    </source>
</evidence>
<dbReference type="AlphaFoldDB" id="A0AAP4ECD2"/>
<evidence type="ECO:0008006" key="3">
    <source>
        <dbReference type="Google" id="ProtNLM"/>
    </source>
</evidence>
<protein>
    <recommendedName>
        <fullName evidence="3">Phage protein</fullName>
    </recommendedName>
</protein>